<sequence>MKKIFLVLLLLFSVSRATEPLPMELLDTWDSVDSLIVKLKRHALFVCLQEFNPQSDFVDSHAISHNNPDVWYAIPPSLLDELVVFTKTIILNANNGALDITDLRFSRTYKKQDIKGENPDYTNACLNLYDSKELMQEIARILDKIYLDDTNFPKEYQKRYRDAIQQYCKDCK</sequence>
<proteinExistence type="predicted"/>
<dbReference type="AlphaFoldDB" id="C3XG25"/>
<feature type="chain" id="PRO_5002932915" evidence="1">
    <location>
        <begin position="18"/>
        <end position="172"/>
    </location>
</feature>
<keyword evidence="1" id="KW-0732">Signal</keyword>
<dbReference type="HOGENOM" id="CLU_1553152_0_0_7"/>
<dbReference type="EMBL" id="ACDN02000059">
    <property type="protein sequence ID" value="EEO23964.1"/>
    <property type="molecule type" value="Genomic_DNA"/>
</dbReference>
<feature type="signal peptide" evidence="1">
    <location>
        <begin position="1"/>
        <end position="17"/>
    </location>
</feature>
<evidence type="ECO:0000313" key="3">
    <source>
        <dbReference type="Proteomes" id="UP000005085"/>
    </source>
</evidence>
<accession>C3XG25</accession>
<name>C3XG25_9HELI</name>
<keyword evidence="3" id="KW-1185">Reference proteome</keyword>
<comment type="caution">
    <text evidence="2">The sequence shown here is derived from an EMBL/GenBank/DDBJ whole genome shotgun (WGS) entry which is preliminary data.</text>
</comment>
<dbReference type="Proteomes" id="UP000005085">
    <property type="component" value="Unassembled WGS sequence"/>
</dbReference>
<protein>
    <submittedName>
        <fullName evidence="2">Uncharacterized protein</fullName>
    </submittedName>
</protein>
<reference evidence="2 3" key="1">
    <citation type="journal article" date="2014" name="Genome Announc.">
        <title>Draft genome sequences of six enterohepatic helicobacter species isolated from humans and one from rhesus macaques.</title>
        <authorList>
            <person name="Shen Z."/>
            <person name="Sheh A."/>
            <person name="Young S.K."/>
            <person name="Abouelliel A."/>
            <person name="Ward D.V."/>
            <person name="Earl A.M."/>
            <person name="Fox J.G."/>
        </authorList>
    </citation>
    <scope>NUCLEOTIDE SEQUENCE [LARGE SCALE GENOMIC DNA]</scope>
    <source>
        <strain evidence="2 3">ATCC 43879</strain>
    </source>
</reference>
<evidence type="ECO:0000313" key="2">
    <source>
        <dbReference type="EMBL" id="EEO23964.1"/>
    </source>
</evidence>
<evidence type="ECO:0000256" key="1">
    <source>
        <dbReference type="SAM" id="SignalP"/>
    </source>
</evidence>
<dbReference type="RefSeq" id="WP_005218322.1">
    <property type="nucleotide sequence ID" value="NZ_KI392040.1"/>
</dbReference>
<gene>
    <name evidence="2" type="ORF">HRAG_01021</name>
</gene>
<organism evidence="2 3">
    <name type="scientific">Helicobacter bilis ATCC 43879</name>
    <dbReference type="NCBI Taxonomy" id="613026"/>
    <lineage>
        <taxon>Bacteria</taxon>
        <taxon>Pseudomonadati</taxon>
        <taxon>Campylobacterota</taxon>
        <taxon>Epsilonproteobacteria</taxon>
        <taxon>Campylobacterales</taxon>
        <taxon>Helicobacteraceae</taxon>
        <taxon>Helicobacter</taxon>
    </lineage>
</organism>